<dbReference type="InterPro" id="IPR036937">
    <property type="entry name" value="Adhesion_dom_fimbrial_sf"/>
</dbReference>
<dbReference type="GO" id="GO:0009289">
    <property type="term" value="C:pilus"/>
    <property type="evidence" value="ECO:0007669"/>
    <property type="project" value="InterPro"/>
</dbReference>
<feature type="chain" id="PRO_5030855271" evidence="2">
    <location>
        <begin position="31"/>
        <end position="323"/>
    </location>
</feature>
<sequence>MLSLASRTRATARFIVLAIFALGWTASAHADCPTTGLPATFTYGTVAVSNSLVAGDTIPGTVKSFTLSGQCTNSTTFDIPVVVCTSGQTPVPGMPGVFTTGLTGVGMRMRNSQGVALNPSATCGADSSLGNTTSNGSFNVSGTVELVKTGSITGGTITSAQYVSGVLNTNIPLNNGSNRLTLTTGAIRPVTCSVTADTATQTIALRPVSASAFPAAGSTAANAPFSIGLSCQAGVSVAVTFSSASGSSSLPNVIASNGTATGIGVQLLNASRSAIKLDSPLQLTSGTTGNASFQFFAQYYRLGVASVAPGTVNAAAIFTMTYQ</sequence>
<dbReference type="RefSeq" id="WP_179745973.1">
    <property type="nucleotide sequence ID" value="NZ_JACCAS010000002.1"/>
</dbReference>
<gene>
    <name evidence="4" type="ORF">GGD40_005926</name>
</gene>
<dbReference type="Proteomes" id="UP000540929">
    <property type="component" value="Unassembled WGS sequence"/>
</dbReference>
<dbReference type="Gene3D" id="2.60.40.1090">
    <property type="entry name" value="Fimbrial-type adhesion domain"/>
    <property type="match status" value="1"/>
</dbReference>
<evidence type="ECO:0000256" key="2">
    <source>
        <dbReference type="SAM" id="SignalP"/>
    </source>
</evidence>
<feature type="domain" description="Fimbrial-type adhesion" evidence="3">
    <location>
        <begin position="184"/>
        <end position="323"/>
    </location>
</feature>
<dbReference type="SUPFAM" id="SSF49401">
    <property type="entry name" value="Bacterial adhesins"/>
    <property type="match status" value="1"/>
</dbReference>
<evidence type="ECO:0000313" key="4">
    <source>
        <dbReference type="EMBL" id="NYH26355.1"/>
    </source>
</evidence>
<dbReference type="AlphaFoldDB" id="A0A7Y9WU35"/>
<keyword evidence="5" id="KW-1185">Reference proteome</keyword>
<organism evidence="4 5">
    <name type="scientific">Paraburkholderia bryophila</name>
    <dbReference type="NCBI Taxonomy" id="420952"/>
    <lineage>
        <taxon>Bacteria</taxon>
        <taxon>Pseudomonadati</taxon>
        <taxon>Pseudomonadota</taxon>
        <taxon>Betaproteobacteria</taxon>
        <taxon>Burkholderiales</taxon>
        <taxon>Burkholderiaceae</taxon>
        <taxon>Paraburkholderia</taxon>
    </lineage>
</organism>
<dbReference type="PANTHER" id="PTHR33420:SF3">
    <property type="entry name" value="FIMBRIAL SUBUNIT ELFA"/>
    <property type="match status" value="1"/>
</dbReference>
<evidence type="ECO:0000313" key="5">
    <source>
        <dbReference type="Proteomes" id="UP000540929"/>
    </source>
</evidence>
<protein>
    <submittedName>
        <fullName evidence="4">Type 1 fimbria pilin</fullName>
    </submittedName>
</protein>
<dbReference type="PANTHER" id="PTHR33420">
    <property type="entry name" value="FIMBRIAL SUBUNIT ELFA-RELATED"/>
    <property type="match status" value="1"/>
</dbReference>
<dbReference type="Pfam" id="PF00419">
    <property type="entry name" value="Fimbrial"/>
    <property type="match status" value="1"/>
</dbReference>
<dbReference type="Gene3D" id="2.60.40.3310">
    <property type="match status" value="1"/>
</dbReference>
<name>A0A7Y9WU35_9BURK</name>
<evidence type="ECO:0000259" key="3">
    <source>
        <dbReference type="Pfam" id="PF00419"/>
    </source>
</evidence>
<keyword evidence="1 2" id="KW-0732">Signal</keyword>
<dbReference type="InterPro" id="IPR050263">
    <property type="entry name" value="Bact_Fimbrial_Adh_Pro"/>
</dbReference>
<dbReference type="GO" id="GO:0043709">
    <property type="term" value="P:cell adhesion involved in single-species biofilm formation"/>
    <property type="evidence" value="ECO:0007669"/>
    <property type="project" value="TreeGrafter"/>
</dbReference>
<dbReference type="EMBL" id="JACCAS010000002">
    <property type="protein sequence ID" value="NYH26355.1"/>
    <property type="molecule type" value="Genomic_DNA"/>
</dbReference>
<proteinExistence type="predicted"/>
<dbReference type="InterPro" id="IPR008966">
    <property type="entry name" value="Adhesion_dom_sf"/>
</dbReference>
<reference evidence="4 5" key="1">
    <citation type="submission" date="2020-07" db="EMBL/GenBank/DDBJ databases">
        <title>Exploring microbial biodiversity for novel pathways involved in the catabolism of aromatic compounds derived from lignin.</title>
        <authorList>
            <person name="Elkins J."/>
        </authorList>
    </citation>
    <scope>NUCLEOTIDE SEQUENCE [LARGE SCALE GENOMIC DNA]</scope>
    <source>
        <strain evidence="4 5">H2C3C</strain>
    </source>
</reference>
<accession>A0A7Y9WU35</accession>
<evidence type="ECO:0000256" key="1">
    <source>
        <dbReference type="ARBA" id="ARBA00022729"/>
    </source>
</evidence>
<feature type="signal peptide" evidence="2">
    <location>
        <begin position="1"/>
        <end position="30"/>
    </location>
</feature>
<comment type="caution">
    <text evidence="4">The sequence shown here is derived from an EMBL/GenBank/DDBJ whole genome shotgun (WGS) entry which is preliminary data.</text>
</comment>
<dbReference type="InterPro" id="IPR000259">
    <property type="entry name" value="Adhesion_dom_fimbrial"/>
</dbReference>